<dbReference type="FunFam" id="2.130.10.10:FF:000075">
    <property type="entry name" value="Protein HIRA"/>
    <property type="match status" value="1"/>
</dbReference>
<evidence type="ECO:0000256" key="3">
    <source>
        <dbReference type="ARBA" id="ARBA00021597"/>
    </source>
</evidence>
<dbReference type="PROSITE" id="PS50294">
    <property type="entry name" value="WD_REPEATS_REGION"/>
    <property type="match status" value="3"/>
</dbReference>
<dbReference type="PANTHER" id="PTHR13831">
    <property type="entry name" value="MEMBER OF THE HIR1 FAMILY OF WD-REPEAT PROTEINS"/>
    <property type="match status" value="1"/>
</dbReference>
<feature type="repeat" description="WD" evidence="11">
    <location>
        <begin position="115"/>
        <end position="147"/>
    </location>
</feature>
<dbReference type="Pfam" id="PF24105">
    <property type="entry name" value="Beta-prop_CAF1B_HIR1"/>
    <property type="match status" value="1"/>
</dbReference>
<dbReference type="InterPro" id="IPR001680">
    <property type="entry name" value="WD40_rpt"/>
</dbReference>
<feature type="domain" description="Protein HIRA-like C-terminal" evidence="14">
    <location>
        <begin position="756"/>
        <end position="954"/>
    </location>
</feature>
<dbReference type="GO" id="GO:0006351">
    <property type="term" value="P:DNA-templated transcription"/>
    <property type="evidence" value="ECO:0007669"/>
    <property type="project" value="InterPro"/>
</dbReference>
<dbReference type="EMBL" id="VZSR01003800">
    <property type="protein sequence ID" value="NWZ43611.1"/>
    <property type="molecule type" value="Genomic_DNA"/>
</dbReference>
<dbReference type="SMART" id="SM00320">
    <property type="entry name" value="WD40"/>
    <property type="match status" value="6"/>
</dbReference>
<dbReference type="AlphaFoldDB" id="A0A7K7MJW4"/>
<evidence type="ECO:0000313" key="17">
    <source>
        <dbReference type="Proteomes" id="UP000540762"/>
    </source>
</evidence>
<dbReference type="PROSITE" id="PS50082">
    <property type="entry name" value="WD_REPEATS_2"/>
    <property type="match status" value="3"/>
</dbReference>
<feature type="region of interest" description="Disordered" evidence="13">
    <location>
        <begin position="499"/>
        <end position="547"/>
    </location>
</feature>
<keyword evidence="9 12" id="KW-0804">Transcription</keyword>
<feature type="compositionally biased region" description="Low complexity" evidence="13">
    <location>
        <begin position="393"/>
        <end position="402"/>
    </location>
</feature>
<gene>
    <name evidence="16" type="primary">Hira</name>
    <name evidence="16" type="ORF">BRAATR_R04817</name>
</gene>
<dbReference type="Pfam" id="PF07569">
    <property type="entry name" value="Hira"/>
    <property type="match status" value="1"/>
</dbReference>
<dbReference type="GO" id="GO:0031491">
    <property type="term" value="F:nucleosome binding"/>
    <property type="evidence" value="ECO:0007669"/>
    <property type="project" value="TreeGrafter"/>
</dbReference>
<dbReference type="GO" id="GO:0000785">
    <property type="term" value="C:chromatin"/>
    <property type="evidence" value="ECO:0007669"/>
    <property type="project" value="TreeGrafter"/>
</dbReference>
<dbReference type="Gene3D" id="2.130.10.10">
    <property type="entry name" value="YVTN repeat-like/Quinoprotein amine dehydrogenase"/>
    <property type="match status" value="2"/>
</dbReference>
<accession>A0A7K7MJW4</accession>
<dbReference type="GO" id="GO:0005634">
    <property type="term" value="C:nucleus"/>
    <property type="evidence" value="ECO:0007669"/>
    <property type="project" value="UniProtKB-SubCell"/>
</dbReference>
<feature type="repeat" description="WD" evidence="11">
    <location>
        <begin position="158"/>
        <end position="189"/>
    </location>
</feature>
<organism evidence="16 17">
    <name type="scientific">Brachypodius melanocephalos</name>
    <name type="common">black-headed bulbul</name>
    <dbReference type="NCBI Taxonomy" id="3235156"/>
    <lineage>
        <taxon>Eukaryota</taxon>
        <taxon>Metazoa</taxon>
        <taxon>Chordata</taxon>
        <taxon>Craniata</taxon>
        <taxon>Vertebrata</taxon>
        <taxon>Euteleostomi</taxon>
        <taxon>Archelosauria</taxon>
        <taxon>Archosauria</taxon>
        <taxon>Dinosauria</taxon>
        <taxon>Saurischia</taxon>
        <taxon>Theropoda</taxon>
        <taxon>Coelurosauria</taxon>
        <taxon>Aves</taxon>
        <taxon>Neognathae</taxon>
        <taxon>Neoaves</taxon>
        <taxon>Telluraves</taxon>
        <taxon>Australaves</taxon>
        <taxon>Passeriformes</taxon>
        <taxon>Sylvioidea</taxon>
        <taxon>Pycnonotidae</taxon>
        <taxon>Brachypodius</taxon>
    </lineage>
</organism>
<dbReference type="Proteomes" id="UP000540762">
    <property type="component" value="Unassembled WGS sequence"/>
</dbReference>
<dbReference type="InterPro" id="IPR055410">
    <property type="entry name" value="Beta-prop_CAF1B_HIR1"/>
</dbReference>
<dbReference type="InterPro" id="IPR011494">
    <property type="entry name" value="HIRA-like_C"/>
</dbReference>
<evidence type="ECO:0000259" key="15">
    <source>
        <dbReference type="Pfam" id="PF24105"/>
    </source>
</evidence>
<keyword evidence="17" id="KW-1185">Reference proteome</keyword>
<evidence type="ECO:0000256" key="13">
    <source>
        <dbReference type="SAM" id="MobiDB-lite"/>
    </source>
</evidence>
<comment type="subcellular location">
    <subcellularLocation>
        <location evidence="1 12">Nucleus</location>
    </subcellularLocation>
</comment>
<comment type="caution">
    <text evidence="16">The sequence shown here is derived from an EMBL/GenBank/DDBJ whole genome shotgun (WGS) entry which is preliminary data.</text>
</comment>
<dbReference type="GO" id="GO:0000417">
    <property type="term" value="C:HIR complex"/>
    <property type="evidence" value="ECO:0007669"/>
    <property type="project" value="TreeGrafter"/>
</dbReference>
<evidence type="ECO:0000256" key="12">
    <source>
        <dbReference type="RuleBase" id="RU364014"/>
    </source>
</evidence>
<dbReference type="GO" id="GO:0006355">
    <property type="term" value="P:regulation of DNA-templated transcription"/>
    <property type="evidence" value="ECO:0007669"/>
    <property type="project" value="InterPro"/>
</dbReference>
<feature type="domain" description="CAF1B/HIR1 beta-propeller" evidence="15">
    <location>
        <begin position="2"/>
        <end position="350"/>
    </location>
</feature>
<sequence length="1009" mass="110750">GKPIFSVDIHPDGTKFATGGQGQDSGKVVIWNMAPVLKEEDEKNENIPKMLCQMDNHLACVNCVRWSNNGVYLASGGDDKLIMVWKRAAYIGPSTVFGSSSKLTNVEQWRCVSILRSHSGDVMDVAWSPHDAWLASCSVDNTVVIWNAVKFPEILATLKGHSGLVKGLTWDPVGKYIASQADDRSLKVWRTMDWQLETSITKPFDECGGTTHVLRLSWSPDGHYLVSAHAMNNSGPTAQIIERDGWKTNMDFVGHRKAVTVVKFNPKIFKKKQKNGSSTKSSCPYCCCAVGSKDRSLSVWLTCLKRPLVVIHELFDKSIMDISWTLNGLGILVCSMDGSVAFLDFSQDELGDPLSEEEKSNIHQSTYGKSLAIMTEAQLSTTIIENPEMLKYQQRQQQQGDQKNASIRDGSGNSTAPKVASMVNGESLEDIRKNLLKKQVETRTADGRRRITPLCIAQLDTGDFSTAFFNSIPISGTLSGSMMSSQSNQQLMSLDSNAANSLNTSKPSVEPTAASIKPTDDAANKDGVNATSASAAPSASSSSVLTTPSKIEPMKAFDSRFTERSKATSGTAVVTNTNQTVVDRLKDQNLIKDNKPKDILESSSDSEEKIPAVKPLSVPKRKLELEGETVEKKKKGRPRKDSRLVPVTLTVQSPAALASEKDAACISAPALALKLPTPIPQKTFTLQISSDPSMYLEVENEMTTVGGSKLSRLKCNREGKEWETVLTSRILAAAGSCEIVTVACEKRTLSVFSACGRRLLPPIVLNTPISTLHCTGSCIMALTTAATLSVWDVHKQIAIVRDESLQTIFSGSDATVSQILLTQHGIPVMSMSDGKAYCFNPSLSTWNLVSDKQDSLAQCADFRTSLPSQEAMLCSGPLAVIQGRTSNSGRQAARLFSMPHLVQQETTLAYLENQIAAALMLQSSHEYHHWLLIYARYLVNEGFEYRLRELCKDLLGPVHYSAGSQWESTVMGLRKRELLKELLPVIGQNLRFQRLFTEYQEQLDILRDK</sequence>
<feature type="non-terminal residue" evidence="16">
    <location>
        <position position="1"/>
    </location>
</feature>
<keyword evidence="5 11" id="KW-0853">WD repeat</keyword>
<feature type="compositionally biased region" description="Low complexity" evidence="13">
    <location>
        <begin position="530"/>
        <end position="543"/>
    </location>
</feature>
<reference evidence="16 17" key="1">
    <citation type="submission" date="2019-09" db="EMBL/GenBank/DDBJ databases">
        <title>Bird 10,000 Genomes (B10K) Project - Family phase.</title>
        <authorList>
            <person name="Zhang G."/>
        </authorList>
    </citation>
    <scope>NUCLEOTIDE SEQUENCE [LARGE SCALE GENOMIC DNA]</scope>
    <source>
        <strain evidence="16">OUT-0037</strain>
        <tissue evidence="16">Liver</tissue>
    </source>
</reference>
<dbReference type="PANTHER" id="PTHR13831:SF0">
    <property type="entry name" value="PROTEIN HIRA"/>
    <property type="match status" value="1"/>
</dbReference>
<name>A0A7K7MJW4_9PASS</name>
<dbReference type="InterPro" id="IPR036322">
    <property type="entry name" value="WD40_repeat_dom_sf"/>
</dbReference>
<comment type="function">
    <text evidence="12">Required for replication-independent chromatin assembly and for the periodic repression of histone gene transcription during the cell cycle.</text>
</comment>
<evidence type="ECO:0000256" key="7">
    <source>
        <dbReference type="ARBA" id="ARBA00022853"/>
    </source>
</evidence>
<dbReference type="InterPro" id="IPR015943">
    <property type="entry name" value="WD40/YVTN_repeat-like_dom_sf"/>
</dbReference>
<keyword evidence="7 12" id="KW-0156">Chromatin regulator</keyword>
<feature type="region of interest" description="Disordered" evidence="13">
    <location>
        <begin position="392"/>
        <end position="424"/>
    </location>
</feature>
<feature type="non-terminal residue" evidence="16">
    <location>
        <position position="1009"/>
    </location>
</feature>
<keyword evidence="10 12" id="KW-0539">Nucleus</keyword>
<evidence type="ECO:0000256" key="5">
    <source>
        <dbReference type="ARBA" id="ARBA00022574"/>
    </source>
</evidence>
<evidence type="ECO:0000256" key="9">
    <source>
        <dbReference type="ARBA" id="ARBA00023163"/>
    </source>
</evidence>
<protein>
    <recommendedName>
        <fullName evidence="3 12">Protein HIRA</fullName>
    </recommendedName>
</protein>
<dbReference type="SUPFAM" id="SSF50978">
    <property type="entry name" value="WD40 repeat-like"/>
    <property type="match status" value="1"/>
</dbReference>
<keyword evidence="6 12" id="KW-0677">Repeat</keyword>
<evidence type="ECO:0000256" key="2">
    <source>
        <dbReference type="ARBA" id="ARBA00007306"/>
    </source>
</evidence>
<feature type="repeat" description="WD" evidence="11">
    <location>
        <begin position="54"/>
        <end position="86"/>
    </location>
</feature>
<dbReference type="FunFam" id="2.130.10.10:FF:000105">
    <property type="entry name" value="Protein HIRA"/>
    <property type="match status" value="1"/>
</dbReference>
<evidence type="ECO:0000256" key="4">
    <source>
        <dbReference type="ARBA" id="ARBA00022491"/>
    </source>
</evidence>
<evidence type="ECO:0000256" key="6">
    <source>
        <dbReference type="ARBA" id="ARBA00022737"/>
    </source>
</evidence>
<evidence type="ECO:0000256" key="8">
    <source>
        <dbReference type="ARBA" id="ARBA00023015"/>
    </source>
</evidence>
<dbReference type="GO" id="GO:0006338">
    <property type="term" value="P:chromatin remodeling"/>
    <property type="evidence" value="ECO:0007669"/>
    <property type="project" value="InterPro"/>
</dbReference>
<evidence type="ECO:0000313" key="16">
    <source>
        <dbReference type="EMBL" id="NWZ43611.1"/>
    </source>
</evidence>
<evidence type="ECO:0000256" key="10">
    <source>
        <dbReference type="ARBA" id="ARBA00023242"/>
    </source>
</evidence>
<keyword evidence="8 12" id="KW-0805">Transcription regulation</keyword>
<evidence type="ECO:0000259" key="14">
    <source>
        <dbReference type="Pfam" id="PF07569"/>
    </source>
</evidence>
<evidence type="ECO:0000256" key="11">
    <source>
        <dbReference type="PROSITE-ProRule" id="PRU00221"/>
    </source>
</evidence>
<keyword evidence="4 12" id="KW-0678">Repressor</keyword>
<dbReference type="CDD" id="cd00200">
    <property type="entry name" value="WD40"/>
    <property type="match status" value="1"/>
</dbReference>
<evidence type="ECO:0000256" key="1">
    <source>
        <dbReference type="ARBA" id="ARBA00004123"/>
    </source>
</evidence>
<proteinExistence type="inferred from homology"/>
<dbReference type="InterPro" id="IPR031120">
    <property type="entry name" value="HIR1-like"/>
</dbReference>
<comment type="similarity">
    <text evidence="2 12">Belongs to the WD repeat HIR1 family.</text>
</comment>